<evidence type="ECO:0000313" key="2">
    <source>
        <dbReference type="EMBL" id="JAE13320.1"/>
    </source>
</evidence>
<dbReference type="AlphaFoldDB" id="A0A0A9FJW3"/>
<keyword evidence="1" id="KW-1133">Transmembrane helix</keyword>
<reference evidence="2" key="2">
    <citation type="journal article" date="2015" name="Data Brief">
        <title>Shoot transcriptome of the giant reed, Arundo donax.</title>
        <authorList>
            <person name="Barrero R.A."/>
            <person name="Guerrero F.D."/>
            <person name="Moolhuijzen P."/>
            <person name="Goolsby J.A."/>
            <person name="Tidwell J."/>
            <person name="Bellgard S.E."/>
            <person name="Bellgard M.I."/>
        </authorList>
    </citation>
    <scope>NUCLEOTIDE SEQUENCE</scope>
    <source>
        <tissue evidence="2">Shoot tissue taken approximately 20 cm above the soil surface</tissue>
    </source>
</reference>
<evidence type="ECO:0000256" key="1">
    <source>
        <dbReference type="SAM" id="Phobius"/>
    </source>
</evidence>
<reference evidence="2" key="1">
    <citation type="submission" date="2014-09" db="EMBL/GenBank/DDBJ databases">
        <authorList>
            <person name="Magalhaes I.L.F."/>
            <person name="Oliveira U."/>
            <person name="Santos F.R."/>
            <person name="Vidigal T.H.D.A."/>
            <person name="Brescovit A.D."/>
            <person name="Santos A.J."/>
        </authorList>
    </citation>
    <scope>NUCLEOTIDE SEQUENCE</scope>
    <source>
        <tissue evidence="2">Shoot tissue taken approximately 20 cm above the soil surface</tissue>
    </source>
</reference>
<sequence>MYVTYQFRPSASDICGIVHDENMSMHESSCNVIIHFVCNIIITMLFWYSFRGGIAFSKCYYCSCKCAEFILK</sequence>
<protein>
    <submittedName>
        <fullName evidence="2">Uncharacterized protein</fullName>
    </submittedName>
</protein>
<organism evidence="2">
    <name type="scientific">Arundo donax</name>
    <name type="common">Giant reed</name>
    <name type="synonym">Donax arundinaceus</name>
    <dbReference type="NCBI Taxonomy" id="35708"/>
    <lineage>
        <taxon>Eukaryota</taxon>
        <taxon>Viridiplantae</taxon>
        <taxon>Streptophyta</taxon>
        <taxon>Embryophyta</taxon>
        <taxon>Tracheophyta</taxon>
        <taxon>Spermatophyta</taxon>
        <taxon>Magnoliopsida</taxon>
        <taxon>Liliopsida</taxon>
        <taxon>Poales</taxon>
        <taxon>Poaceae</taxon>
        <taxon>PACMAD clade</taxon>
        <taxon>Arundinoideae</taxon>
        <taxon>Arundineae</taxon>
        <taxon>Arundo</taxon>
    </lineage>
</organism>
<accession>A0A0A9FJW3</accession>
<keyword evidence="1" id="KW-0472">Membrane</keyword>
<feature type="transmembrane region" description="Helical" evidence="1">
    <location>
        <begin position="32"/>
        <end position="50"/>
    </location>
</feature>
<name>A0A0A9FJW3_ARUDO</name>
<dbReference type="EMBL" id="GBRH01184576">
    <property type="protein sequence ID" value="JAE13320.1"/>
    <property type="molecule type" value="Transcribed_RNA"/>
</dbReference>
<keyword evidence="1" id="KW-0812">Transmembrane</keyword>
<proteinExistence type="predicted"/>